<dbReference type="InterPro" id="IPR051532">
    <property type="entry name" value="Ester_Hydrolysis_Enzymes"/>
</dbReference>
<dbReference type="Pfam" id="PF13472">
    <property type="entry name" value="Lipase_GDSL_2"/>
    <property type="match status" value="1"/>
</dbReference>
<dbReference type="Proteomes" id="UP001179121">
    <property type="component" value="Chromosome"/>
</dbReference>
<dbReference type="PANTHER" id="PTHR30383:SF26">
    <property type="entry name" value="SGNH HYDROLASE-TYPE ESTERASE DOMAIN-CONTAINING PROTEIN"/>
    <property type="match status" value="1"/>
</dbReference>
<dbReference type="SUPFAM" id="SSF52266">
    <property type="entry name" value="SGNH hydrolase"/>
    <property type="match status" value="1"/>
</dbReference>
<accession>A0AA86N0X2</accession>
<keyword evidence="2" id="KW-0378">Hydrolase</keyword>
<protein>
    <submittedName>
        <fullName evidence="2">SGNH/GDSL hydrolase family protein</fullName>
    </submittedName>
</protein>
<keyword evidence="3" id="KW-1185">Reference proteome</keyword>
<name>A0AA86N0X2_9BACT</name>
<dbReference type="InterPro" id="IPR036514">
    <property type="entry name" value="SGNH_hydro_sf"/>
</dbReference>
<dbReference type="InterPro" id="IPR013830">
    <property type="entry name" value="SGNH_hydro"/>
</dbReference>
<feature type="domain" description="SGNH hydrolase-type esterase" evidence="1">
    <location>
        <begin position="1"/>
        <end position="189"/>
    </location>
</feature>
<reference evidence="2" key="1">
    <citation type="submission" date="2022-10" db="EMBL/GenBank/DDBJ databases">
        <authorList>
            <person name="Koch H."/>
        </authorList>
    </citation>
    <scope>NUCLEOTIDE SEQUENCE</scope>
    <source>
        <strain evidence="2">DNF</strain>
    </source>
</reference>
<dbReference type="KEGG" id="nti:DNFV4_03097"/>
<dbReference type="Gene3D" id="3.40.50.1110">
    <property type="entry name" value="SGNH hydrolase"/>
    <property type="match status" value="1"/>
</dbReference>
<evidence type="ECO:0000313" key="2">
    <source>
        <dbReference type="EMBL" id="CAI4032667.1"/>
    </source>
</evidence>
<dbReference type="GO" id="GO:0004622">
    <property type="term" value="F:phosphatidylcholine lysophospholipase activity"/>
    <property type="evidence" value="ECO:0007669"/>
    <property type="project" value="TreeGrafter"/>
</dbReference>
<dbReference type="EMBL" id="OX365700">
    <property type="protein sequence ID" value="CAI4032667.1"/>
    <property type="molecule type" value="Genomic_DNA"/>
</dbReference>
<organism evidence="2 3">
    <name type="scientific">Nitrospira tepida</name>
    <dbReference type="NCBI Taxonomy" id="2973512"/>
    <lineage>
        <taxon>Bacteria</taxon>
        <taxon>Pseudomonadati</taxon>
        <taxon>Nitrospirota</taxon>
        <taxon>Nitrospiria</taxon>
        <taxon>Nitrospirales</taxon>
        <taxon>Nitrospiraceae</taxon>
        <taxon>Nitrospira</taxon>
    </lineage>
</organism>
<evidence type="ECO:0000259" key="1">
    <source>
        <dbReference type="Pfam" id="PF13472"/>
    </source>
</evidence>
<sequence>MGDSITFGQYIDPALRWTSLIADRLRRHAVSRCLEIDSHNRGISGETTRMGLERYPKDVQELSPDVMTLQFGLNDCNCWQTDRGVPRVSESAFKANLLEMIVRARRFGARHIILSTNHRTLRRDPMISGEVYEEANARYSDLIRAVAREAAVTLCDIQAVFKPFSDEELARMLLPAPDQLHLSVEGNRVYADAIWPFILAAVEAAAEQPTKGDPRI</sequence>
<gene>
    <name evidence="2" type="ORF">DNFV4_03097</name>
</gene>
<dbReference type="PANTHER" id="PTHR30383">
    <property type="entry name" value="THIOESTERASE 1/PROTEASE 1/LYSOPHOSPHOLIPASE L1"/>
    <property type="match status" value="1"/>
</dbReference>
<proteinExistence type="predicted"/>
<dbReference type="AlphaFoldDB" id="A0AA86N0X2"/>
<evidence type="ECO:0000313" key="3">
    <source>
        <dbReference type="Proteomes" id="UP001179121"/>
    </source>
</evidence>